<name>A0AA95HAQ6_9GAMM</name>
<dbReference type="GO" id="GO:0046933">
    <property type="term" value="F:proton-transporting ATP synthase activity, rotational mechanism"/>
    <property type="evidence" value="ECO:0007669"/>
    <property type="project" value="UniProtKB-UniRule"/>
</dbReference>
<keyword evidence="7 12" id="KW-0375">Hydrogen ion transport</keyword>
<evidence type="ECO:0000256" key="6">
    <source>
        <dbReference type="ARBA" id="ARBA00022692"/>
    </source>
</evidence>
<dbReference type="KEGG" id="tdu:QJT80_03525"/>
<evidence type="ECO:0000256" key="8">
    <source>
        <dbReference type="ARBA" id="ARBA00022989"/>
    </source>
</evidence>
<comment type="similarity">
    <text evidence="2 12 13">Belongs to the ATPase A chain family.</text>
</comment>
<dbReference type="AlphaFoldDB" id="A0AA95HAQ6"/>
<evidence type="ECO:0000256" key="12">
    <source>
        <dbReference type="HAMAP-Rule" id="MF_01393"/>
    </source>
</evidence>
<evidence type="ECO:0000256" key="9">
    <source>
        <dbReference type="ARBA" id="ARBA00023065"/>
    </source>
</evidence>
<proteinExistence type="inferred from homology"/>
<feature type="transmembrane region" description="Helical" evidence="12">
    <location>
        <begin position="40"/>
        <end position="61"/>
    </location>
</feature>
<keyword evidence="9 12" id="KW-0406">Ion transport</keyword>
<keyword evidence="10 12" id="KW-0472">Membrane</keyword>
<keyword evidence="11 12" id="KW-0066">ATP synthesis</keyword>
<protein>
    <recommendedName>
        <fullName evidence="12 13">ATP synthase subunit a</fullName>
    </recommendedName>
    <alternativeName>
        <fullName evidence="12">ATP synthase F0 sector subunit a</fullName>
    </alternativeName>
    <alternativeName>
        <fullName evidence="12">F-ATPase subunit 6</fullName>
    </alternativeName>
</protein>
<feature type="transmembrane region" description="Helical" evidence="12">
    <location>
        <begin position="217"/>
        <end position="240"/>
    </location>
</feature>
<organism evidence="14">
    <name type="scientific">Candidatus Thiocaldithrix dubininis</name>
    <dbReference type="NCBI Taxonomy" id="3080823"/>
    <lineage>
        <taxon>Bacteria</taxon>
        <taxon>Pseudomonadati</taxon>
        <taxon>Pseudomonadota</taxon>
        <taxon>Gammaproteobacteria</taxon>
        <taxon>Thiotrichales</taxon>
        <taxon>Thiotrichaceae</taxon>
        <taxon>Candidatus Thiocaldithrix</taxon>
    </lineage>
</organism>
<keyword evidence="6 12" id="KW-0812">Transmembrane</keyword>
<dbReference type="NCBIfam" id="TIGR01131">
    <property type="entry name" value="ATP_synt_6_or_A"/>
    <property type="match status" value="1"/>
</dbReference>
<evidence type="ECO:0000313" key="14">
    <source>
        <dbReference type="EMBL" id="WGZ91549.1"/>
    </source>
</evidence>
<gene>
    <name evidence="12 14" type="primary">atpB</name>
    <name evidence="14" type="ORF">QJT80_03525</name>
</gene>
<evidence type="ECO:0000256" key="11">
    <source>
        <dbReference type="ARBA" id="ARBA00023310"/>
    </source>
</evidence>
<evidence type="ECO:0000256" key="5">
    <source>
        <dbReference type="ARBA" id="ARBA00022547"/>
    </source>
</evidence>
<evidence type="ECO:0000256" key="4">
    <source>
        <dbReference type="ARBA" id="ARBA00022475"/>
    </source>
</evidence>
<reference evidence="14" key="2">
    <citation type="submission" date="2023-04" db="EMBL/GenBank/DDBJ databases">
        <authorList>
            <person name="Beletskiy A.V."/>
            <person name="Mardanov A.V."/>
            <person name="Ravin N.V."/>
        </authorList>
    </citation>
    <scope>NUCLEOTIDE SEQUENCE</scope>
    <source>
        <strain evidence="14">GKL-01</strain>
    </source>
</reference>
<dbReference type="FunFam" id="1.20.120.220:FF:000002">
    <property type="entry name" value="ATP synthase subunit a"/>
    <property type="match status" value="1"/>
</dbReference>
<evidence type="ECO:0000256" key="7">
    <source>
        <dbReference type="ARBA" id="ARBA00022781"/>
    </source>
</evidence>
<dbReference type="PANTHER" id="PTHR42823">
    <property type="entry name" value="ATP SYNTHASE SUBUNIT A, CHLOROPLASTIC"/>
    <property type="match status" value="1"/>
</dbReference>
<evidence type="ECO:0000256" key="13">
    <source>
        <dbReference type="RuleBase" id="RU000483"/>
    </source>
</evidence>
<evidence type="ECO:0000256" key="3">
    <source>
        <dbReference type="ARBA" id="ARBA00022448"/>
    </source>
</evidence>
<dbReference type="SUPFAM" id="SSF81336">
    <property type="entry name" value="F1F0 ATP synthase subunit A"/>
    <property type="match status" value="1"/>
</dbReference>
<reference evidence="14" key="1">
    <citation type="journal article" date="2023" name="Int. J. Mol. Sci.">
        <title>Metagenomics Revealed a New Genus 'Candidatus Thiocaldithrix dubininis' gen. nov., sp. nov. and a New Species 'Candidatus Thiothrix putei' sp. nov. in the Family Thiotrichaceae, Some Members of Which Have Traits of Both Na+- and H+-Motive Energetics.</title>
        <authorList>
            <person name="Ravin N.V."/>
            <person name="Muntyan M.S."/>
            <person name="Smolyakov D.D."/>
            <person name="Rudenko T.S."/>
            <person name="Beletsky A.V."/>
            <person name="Mardanov A.V."/>
            <person name="Grabovich M.Y."/>
        </authorList>
    </citation>
    <scope>NUCLEOTIDE SEQUENCE</scope>
    <source>
        <strain evidence="14">GKL-01</strain>
    </source>
</reference>
<dbReference type="InterPro" id="IPR035908">
    <property type="entry name" value="F0_ATP_A_sf"/>
</dbReference>
<dbReference type="PROSITE" id="PS00449">
    <property type="entry name" value="ATPASE_A"/>
    <property type="match status" value="1"/>
</dbReference>
<comment type="subcellular location">
    <subcellularLocation>
        <location evidence="12 13">Cell membrane</location>
        <topology evidence="12 13">Multi-pass membrane protein</topology>
    </subcellularLocation>
    <subcellularLocation>
        <location evidence="1">Membrane</location>
        <topology evidence="1">Multi-pass membrane protein</topology>
    </subcellularLocation>
</comment>
<feature type="transmembrane region" description="Helical" evidence="12">
    <location>
        <begin position="100"/>
        <end position="118"/>
    </location>
</feature>
<keyword evidence="3 12" id="KW-0813">Transport</keyword>
<feature type="transmembrane region" description="Helical" evidence="12">
    <location>
        <begin position="252"/>
        <end position="276"/>
    </location>
</feature>
<keyword evidence="5 12" id="KW-0138">CF(0)</keyword>
<feature type="transmembrane region" description="Helical" evidence="12">
    <location>
        <begin position="125"/>
        <end position="144"/>
    </location>
</feature>
<dbReference type="CDD" id="cd00310">
    <property type="entry name" value="ATP-synt_Fo_a_6"/>
    <property type="match status" value="1"/>
</dbReference>
<comment type="function">
    <text evidence="12 13">Key component of the proton channel; it plays a direct role in the translocation of protons across the membrane.</text>
</comment>
<keyword evidence="4 12" id="KW-1003">Cell membrane</keyword>
<feature type="transmembrane region" description="Helical" evidence="12">
    <location>
        <begin position="156"/>
        <end position="173"/>
    </location>
</feature>
<dbReference type="Proteomes" id="UP001300672">
    <property type="component" value="Chromosome"/>
</dbReference>
<dbReference type="NCBIfam" id="NF004477">
    <property type="entry name" value="PRK05815.1-1"/>
    <property type="match status" value="1"/>
</dbReference>
<accession>A0AA95HAQ6</accession>
<dbReference type="GO" id="GO:0042777">
    <property type="term" value="P:proton motive force-driven plasma membrane ATP synthesis"/>
    <property type="evidence" value="ECO:0007669"/>
    <property type="project" value="TreeGrafter"/>
</dbReference>
<dbReference type="InterPro" id="IPR000568">
    <property type="entry name" value="ATP_synth_F0_asu"/>
</dbReference>
<dbReference type="Pfam" id="PF00119">
    <property type="entry name" value="ATP-synt_A"/>
    <property type="match status" value="1"/>
</dbReference>
<dbReference type="HAMAP" id="MF_01393">
    <property type="entry name" value="ATP_synth_a_bact"/>
    <property type="match status" value="1"/>
</dbReference>
<dbReference type="GO" id="GO:0045259">
    <property type="term" value="C:proton-transporting ATP synthase complex"/>
    <property type="evidence" value="ECO:0007669"/>
    <property type="project" value="UniProtKB-KW"/>
</dbReference>
<dbReference type="Gene3D" id="1.20.120.220">
    <property type="entry name" value="ATP synthase, F0 complex, subunit A"/>
    <property type="match status" value="1"/>
</dbReference>
<dbReference type="PANTHER" id="PTHR42823:SF3">
    <property type="entry name" value="ATP SYNTHASE SUBUNIT A, CHLOROPLASTIC"/>
    <property type="match status" value="1"/>
</dbReference>
<sequence length="284" mass="31018">MSAANPPAISNPVEYIQHHLTNWSVGVEHGEKIKIVDFSVVHLDVLLFSVLLAGLFAYFAWKVGKNLTAGVPSGAQNVTETIVEFVNQQVKDVFPNADGLVGPLALTIFVWVVLMNTMDLLPVDLLPALAGGIAGIFGADPHYVYLKVVPTTNLDTTFGLALSVFVLIFVYNIRYKGVVGYIKQYLFHPFGKYAIPANIIMTAIEEVAKPVSMGLRLFGNMFAGELLFLLIALLAFSVWAMPAQIALGSIWAIFHILVITLQGFIFMLLTIVYLGLASQHGDDH</sequence>
<dbReference type="EMBL" id="CP124755">
    <property type="protein sequence ID" value="WGZ91549.1"/>
    <property type="molecule type" value="Genomic_DNA"/>
</dbReference>
<evidence type="ECO:0000256" key="10">
    <source>
        <dbReference type="ARBA" id="ARBA00023136"/>
    </source>
</evidence>
<dbReference type="InterPro" id="IPR045082">
    <property type="entry name" value="ATP_syn_F0_a_bact/chloroplast"/>
</dbReference>
<keyword evidence="8 12" id="KW-1133">Transmembrane helix</keyword>
<dbReference type="InterPro" id="IPR023011">
    <property type="entry name" value="ATP_synth_F0_asu_AS"/>
</dbReference>
<dbReference type="GO" id="GO:0005886">
    <property type="term" value="C:plasma membrane"/>
    <property type="evidence" value="ECO:0007669"/>
    <property type="project" value="UniProtKB-SubCell"/>
</dbReference>
<evidence type="ECO:0000256" key="1">
    <source>
        <dbReference type="ARBA" id="ARBA00004141"/>
    </source>
</evidence>
<evidence type="ECO:0000256" key="2">
    <source>
        <dbReference type="ARBA" id="ARBA00006810"/>
    </source>
</evidence>